<proteinExistence type="predicted"/>
<feature type="region of interest" description="Disordered" evidence="1">
    <location>
        <begin position="37"/>
        <end position="62"/>
    </location>
</feature>
<dbReference type="EMBL" id="LS398110">
    <property type="protein sequence ID" value="SPP91891.1"/>
    <property type="molecule type" value="Genomic_DNA"/>
</dbReference>
<protein>
    <submittedName>
        <fullName evidence="2">Uncharacterized protein</fullName>
    </submittedName>
</protein>
<dbReference type="Proteomes" id="UP000246085">
    <property type="component" value="Chromosome BRAD3257"/>
</dbReference>
<evidence type="ECO:0000313" key="2">
    <source>
        <dbReference type="EMBL" id="SPP91891.1"/>
    </source>
</evidence>
<gene>
    <name evidence="2" type="ORF">BRAD3257_0734</name>
</gene>
<evidence type="ECO:0000313" key="3">
    <source>
        <dbReference type="Proteomes" id="UP000246085"/>
    </source>
</evidence>
<dbReference type="KEGG" id="bvz:BRAD3257_0734"/>
<reference evidence="2 3" key="1">
    <citation type="submission" date="2018-03" db="EMBL/GenBank/DDBJ databases">
        <authorList>
            <person name="Gully D."/>
        </authorList>
    </citation>
    <scope>NUCLEOTIDE SEQUENCE [LARGE SCALE GENOMIC DNA]</scope>
    <source>
        <strain evidence="2">ORS3257</strain>
    </source>
</reference>
<accession>A0A2U3PRU3</accession>
<evidence type="ECO:0000256" key="1">
    <source>
        <dbReference type="SAM" id="MobiDB-lite"/>
    </source>
</evidence>
<organism evidence="2 3">
    <name type="scientific">Bradyrhizobium vignae</name>
    <dbReference type="NCBI Taxonomy" id="1549949"/>
    <lineage>
        <taxon>Bacteria</taxon>
        <taxon>Pseudomonadati</taxon>
        <taxon>Pseudomonadota</taxon>
        <taxon>Alphaproteobacteria</taxon>
        <taxon>Hyphomicrobiales</taxon>
        <taxon>Nitrobacteraceae</taxon>
        <taxon>Bradyrhizobium</taxon>
    </lineage>
</organism>
<feature type="compositionally biased region" description="Polar residues" evidence="1">
    <location>
        <begin position="46"/>
        <end position="62"/>
    </location>
</feature>
<name>A0A2U3PRU3_9BRAD</name>
<sequence length="62" mass="6564">MGQMRRAEALFHGPLRRLTAGGDIAVAKIAGRAARSNLVRHPRTSAPKSPLSSRTSVALDNA</sequence>
<dbReference type="AlphaFoldDB" id="A0A2U3PRU3"/>